<dbReference type="GO" id="GO:0016491">
    <property type="term" value="F:oxidoreductase activity"/>
    <property type="evidence" value="ECO:0007669"/>
    <property type="project" value="UniProtKB-KW"/>
</dbReference>
<name>A0A6A6RCX8_9PEZI</name>
<dbReference type="AlphaFoldDB" id="A0A6A6RCX8"/>
<evidence type="ECO:0000256" key="2">
    <source>
        <dbReference type="ARBA" id="ARBA00022857"/>
    </source>
</evidence>
<organism evidence="4 5">
    <name type="scientific">Lophium mytilinum</name>
    <dbReference type="NCBI Taxonomy" id="390894"/>
    <lineage>
        <taxon>Eukaryota</taxon>
        <taxon>Fungi</taxon>
        <taxon>Dikarya</taxon>
        <taxon>Ascomycota</taxon>
        <taxon>Pezizomycotina</taxon>
        <taxon>Dothideomycetes</taxon>
        <taxon>Pleosporomycetidae</taxon>
        <taxon>Mytilinidiales</taxon>
        <taxon>Mytilinidiaceae</taxon>
        <taxon>Lophium</taxon>
    </lineage>
</organism>
<accession>A0A6A6RCX8</accession>
<dbReference type="Gene3D" id="3.40.50.720">
    <property type="entry name" value="NAD(P)-binding Rossmann-like Domain"/>
    <property type="match status" value="1"/>
</dbReference>
<proteinExistence type="inferred from homology"/>
<keyword evidence="3" id="KW-0560">Oxidoreductase</keyword>
<reference evidence="4" key="1">
    <citation type="journal article" date="2020" name="Stud. Mycol.">
        <title>101 Dothideomycetes genomes: a test case for predicting lifestyles and emergence of pathogens.</title>
        <authorList>
            <person name="Haridas S."/>
            <person name="Albert R."/>
            <person name="Binder M."/>
            <person name="Bloem J."/>
            <person name="Labutti K."/>
            <person name="Salamov A."/>
            <person name="Andreopoulos B."/>
            <person name="Baker S."/>
            <person name="Barry K."/>
            <person name="Bills G."/>
            <person name="Bluhm B."/>
            <person name="Cannon C."/>
            <person name="Castanera R."/>
            <person name="Culley D."/>
            <person name="Daum C."/>
            <person name="Ezra D."/>
            <person name="Gonzalez J."/>
            <person name="Henrissat B."/>
            <person name="Kuo A."/>
            <person name="Liang C."/>
            <person name="Lipzen A."/>
            <person name="Lutzoni F."/>
            <person name="Magnuson J."/>
            <person name="Mondo S."/>
            <person name="Nolan M."/>
            <person name="Ohm R."/>
            <person name="Pangilinan J."/>
            <person name="Park H.-J."/>
            <person name="Ramirez L."/>
            <person name="Alfaro M."/>
            <person name="Sun H."/>
            <person name="Tritt A."/>
            <person name="Yoshinaga Y."/>
            <person name="Zwiers L.-H."/>
            <person name="Turgeon B."/>
            <person name="Goodwin S."/>
            <person name="Spatafora J."/>
            <person name="Crous P."/>
            <person name="Grigoriev I."/>
        </authorList>
    </citation>
    <scope>NUCLEOTIDE SEQUENCE</scope>
    <source>
        <strain evidence="4">CBS 269.34</strain>
    </source>
</reference>
<dbReference type="InterPro" id="IPR002347">
    <property type="entry name" value="SDR_fam"/>
</dbReference>
<dbReference type="EMBL" id="MU004182">
    <property type="protein sequence ID" value="KAF2501593.1"/>
    <property type="molecule type" value="Genomic_DNA"/>
</dbReference>
<dbReference type="PRINTS" id="PR00081">
    <property type="entry name" value="GDHRDH"/>
</dbReference>
<sequence>MSLFPSHPIPYDAPFEKGVALVTGAAGTGIGAAVARAFLEAGCQRLVITDINHETLAKTQDSLEERYRRPGLTILAVDGDISSEAFAEELVEKAIEQFGRLDYCVNSAGIMGNNMSSTETSLDAFDKINAVNYRGCWLSSRAELKAMLKQEPLPSHDPARPAQRGSIVNIASQLGIVGRPECAAYSASKAAVIALTRADAIDYSKDGIRINCICPGIIDTPMTTITEELRERLKPSIDIAPMKRMGLPQEIADCAIFLCSTKASFVQGAAMVVDGGYVIN</sequence>
<dbReference type="Proteomes" id="UP000799750">
    <property type="component" value="Unassembled WGS sequence"/>
</dbReference>
<keyword evidence="2" id="KW-0521">NADP</keyword>
<dbReference type="PANTHER" id="PTHR24321">
    <property type="entry name" value="DEHYDROGENASES, SHORT CHAIN"/>
    <property type="match status" value="1"/>
</dbReference>
<dbReference type="OrthoDB" id="5840532at2759"/>
<dbReference type="PRINTS" id="PR00080">
    <property type="entry name" value="SDRFAMILY"/>
</dbReference>
<dbReference type="SUPFAM" id="SSF51735">
    <property type="entry name" value="NAD(P)-binding Rossmann-fold domains"/>
    <property type="match status" value="1"/>
</dbReference>
<dbReference type="CDD" id="cd05233">
    <property type="entry name" value="SDR_c"/>
    <property type="match status" value="1"/>
</dbReference>
<comment type="similarity">
    <text evidence="1">Belongs to the short-chain dehydrogenases/reductases (SDR) family.</text>
</comment>
<evidence type="ECO:0000256" key="3">
    <source>
        <dbReference type="ARBA" id="ARBA00023002"/>
    </source>
</evidence>
<evidence type="ECO:0000313" key="4">
    <source>
        <dbReference type="EMBL" id="KAF2501593.1"/>
    </source>
</evidence>
<gene>
    <name evidence="4" type="ORF">BU16DRAFT_203576</name>
</gene>
<keyword evidence="5" id="KW-1185">Reference proteome</keyword>
<dbReference type="InterPro" id="IPR036291">
    <property type="entry name" value="NAD(P)-bd_dom_sf"/>
</dbReference>
<dbReference type="Pfam" id="PF13561">
    <property type="entry name" value="adh_short_C2"/>
    <property type="match status" value="1"/>
</dbReference>
<evidence type="ECO:0000313" key="5">
    <source>
        <dbReference type="Proteomes" id="UP000799750"/>
    </source>
</evidence>
<dbReference type="PANTHER" id="PTHR24321:SF12">
    <property type="entry name" value="SHORT-CHAIN DEHYDROGENASE_REDUCTASE FAMILY, PUTATIVE (AFU_ORTHOLOGUE AFUA_5G14340)-RELATED"/>
    <property type="match status" value="1"/>
</dbReference>
<protein>
    <submittedName>
        <fullName evidence="4">Oxidoreductase</fullName>
    </submittedName>
</protein>
<dbReference type="FunFam" id="3.40.50.720:FF:000084">
    <property type="entry name" value="Short-chain dehydrogenase reductase"/>
    <property type="match status" value="1"/>
</dbReference>
<evidence type="ECO:0000256" key="1">
    <source>
        <dbReference type="ARBA" id="ARBA00006484"/>
    </source>
</evidence>